<feature type="compositionally biased region" description="Low complexity" evidence="13">
    <location>
        <begin position="54"/>
        <end position="70"/>
    </location>
</feature>
<comment type="subcellular location">
    <subcellularLocation>
        <location evidence="1 11">Cell outer membrane</location>
        <topology evidence="1 11">Multi-pass membrane protein</topology>
    </subcellularLocation>
</comment>
<keyword evidence="7 12" id="KW-0798">TonB box</keyword>
<keyword evidence="6 14" id="KW-0732">Signal</keyword>
<dbReference type="Gene3D" id="2.40.170.20">
    <property type="entry name" value="TonB-dependent receptor, beta-barrel domain"/>
    <property type="match status" value="1"/>
</dbReference>
<dbReference type="SUPFAM" id="SSF56935">
    <property type="entry name" value="Porins"/>
    <property type="match status" value="1"/>
</dbReference>
<evidence type="ECO:0000256" key="13">
    <source>
        <dbReference type="SAM" id="MobiDB-lite"/>
    </source>
</evidence>
<dbReference type="InterPro" id="IPR037066">
    <property type="entry name" value="Plug_dom_sf"/>
</dbReference>
<accession>A0A163YS70</accession>
<evidence type="ECO:0000313" key="18">
    <source>
        <dbReference type="Proteomes" id="UP000076574"/>
    </source>
</evidence>
<proteinExistence type="inferred from homology"/>
<protein>
    <submittedName>
        <fullName evidence="17">TonB-dependent receptor</fullName>
    </submittedName>
</protein>
<keyword evidence="9 17" id="KW-0675">Receptor</keyword>
<evidence type="ECO:0000256" key="14">
    <source>
        <dbReference type="SAM" id="SignalP"/>
    </source>
</evidence>
<dbReference type="STRING" id="943830.A4A58_10795"/>
<evidence type="ECO:0000256" key="1">
    <source>
        <dbReference type="ARBA" id="ARBA00004571"/>
    </source>
</evidence>
<dbReference type="InterPro" id="IPR000531">
    <property type="entry name" value="Beta-barrel_TonB"/>
</dbReference>
<reference evidence="17 18" key="1">
    <citation type="submission" date="2016-03" db="EMBL/GenBank/DDBJ databases">
        <title>Microsymbionts genomes from the relict species Vavilovia formosa (Stev.) Fed.</title>
        <authorList>
            <person name="Kopat V."/>
            <person name="Chirak E."/>
            <person name="Kimeklis A."/>
            <person name="Andronov E."/>
        </authorList>
    </citation>
    <scope>NUCLEOTIDE SEQUENCE [LARGE SCALE GENOMIC DNA]</scope>
    <source>
        <strain evidence="17 18">Vaf07</strain>
    </source>
</reference>
<dbReference type="GO" id="GO:0009279">
    <property type="term" value="C:cell outer membrane"/>
    <property type="evidence" value="ECO:0007669"/>
    <property type="project" value="UniProtKB-SubCell"/>
</dbReference>
<feature type="domain" description="TonB-dependent receptor plug" evidence="16">
    <location>
        <begin position="92"/>
        <end position="199"/>
    </location>
</feature>
<keyword evidence="3 11" id="KW-0813">Transport</keyword>
<evidence type="ECO:0000256" key="11">
    <source>
        <dbReference type="PROSITE-ProRule" id="PRU01360"/>
    </source>
</evidence>
<dbReference type="NCBIfam" id="TIGR01785">
    <property type="entry name" value="TonB-hemin"/>
    <property type="match status" value="1"/>
</dbReference>
<comment type="caution">
    <text evidence="17">The sequence shown here is derived from an EMBL/GenBank/DDBJ whole genome shotgun (WGS) entry which is preliminary data.</text>
</comment>
<dbReference type="NCBIfam" id="TIGR01786">
    <property type="entry name" value="TonB-hemlactrns"/>
    <property type="match status" value="1"/>
</dbReference>
<evidence type="ECO:0000256" key="6">
    <source>
        <dbReference type="ARBA" id="ARBA00022729"/>
    </source>
</evidence>
<dbReference type="GO" id="GO:0044718">
    <property type="term" value="P:siderophore transmembrane transport"/>
    <property type="evidence" value="ECO:0007669"/>
    <property type="project" value="TreeGrafter"/>
</dbReference>
<evidence type="ECO:0000256" key="3">
    <source>
        <dbReference type="ARBA" id="ARBA00022448"/>
    </source>
</evidence>
<keyword evidence="10 11" id="KW-0998">Cell outer membrane</keyword>
<gene>
    <name evidence="17" type="ORF">A4A58_10795</name>
</gene>
<dbReference type="Pfam" id="PF00593">
    <property type="entry name" value="TonB_dep_Rec_b-barrel"/>
    <property type="match status" value="1"/>
</dbReference>
<evidence type="ECO:0000256" key="4">
    <source>
        <dbReference type="ARBA" id="ARBA00022452"/>
    </source>
</evidence>
<dbReference type="Proteomes" id="UP000076574">
    <property type="component" value="Unassembled WGS sequence"/>
</dbReference>
<name>A0A163YS70_9BRAD</name>
<evidence type="ECO:0000313" key="17">
    <source>
        <dbReference type="EMBL" id="KZD22498.1"/>
    </source>
</evidence>
<keyword evidence="18" id="KW-1185">Reference proteome</keyword>
<dbReference type="InterPro" id="IPR036942">
    <property type="entry name" value="Beta-barrel_TonB_sf"/>
</dbReference>
<evidence type="ECO:0000256" key="10">
    <source>
        <dbReference type="ARBA" id="ARBA00023237"/>
    </source>
</evidence>
<dbReference type="InterPro" id="IPR039426">
    <property type="entry name" value="TonB-dep_rcpt-like"/>
</dbReference>
<dbReference type="GO" id="GO:0015344">
    <property type="term" value="F:siderophore uptake transmembrane transporter activity"/>
    <property type="evidence" value="ECO:0007669"/>
    <property type="project" value="TreeGrafter"/>
</dbReference>
<comment type="similarity">
    <text evidence="2 11 12">Belongs to the TonB-dependent receptor family.</text>
</comment>
<dbReference type="AlphaFoldDB" id="A0A163YS70"/>
<feature type="signal peptide" evidence="14">
    <location>
        <begin position="1"/>
        <end position="30"/>
    </location>
</feature>
<feature type="domain" description="TonB-dependent receptor-like beta-barrel" evidence="15">
    <location>
        <begin position="304"/>
        <end position="748"/>
    </location>
</feature>
<keyword evidence="5 11" id="KW-0812">Transmembrane</keyword>
<evidence type="ECO:0000256" key="7">
    <source>
        <dbReference type="ARBA" id="ARBA00023077"/>
    </source>
</evidence>
<dbReference type="InterPro" id="IPR011276">
    <property type="entry name" value="TonB_haem/Hb_rcpt"/>
</dbReference>
<feature type="region of interest" description="Disordered" evidence="13">
    <location>
        <begin position="35"/>
        <end position="72"/>
    </location>
</feature>
<dbReference type="PROSITE" id="PS52016">
    <property type="entry name" value="TONB_DEPENDENT_REC_3"/>
    <property type="match status" value="1"/>
</dbReference>
<keyword evidence="8 11" id="KW-0472">Membrane</keyword>
<keyword evidence="4 11" id="KW-1134">Transmembrane beta strand</keyword>
<dbReference type="Pfam" id="PF07715">
    <property type="entry name" value="Plug"/>
    <property type="match status" value="1"/>
</dbReference>
<dbReference type="GO" id="GO:0015232">
    <property type="term" value="F:heme transmembrane transporter activity"/>
    <property type="evidence" value="ECO:0007669"/>
    <property type="project" value="InterPro"/>
</dbReference>
<evidence type="ECO:0000256" key="5">
    <source>
        <dbReference type="ARBA" id="ARBA00022692"/>
    </source>
</evidence>
<dbReference type="EMBL" id="LVYV01000023">
    <property type="protein sequence ID" value="KZD22498.1"/>
    <property type="molecule type" value="Genomic_DNA"/>
</dbReference>
<dbReference type="InterPro" id="IPR010949">
    <property type="entry name" value="TonB_Hb/transfer/lactofer_rcpt"/>
</dbReference>
<organism evidence="17 18">
    <name type="scientific">Tardiphaga robiniae</name>
    <dbReference type="NCBI Taxonomy" id="943830"/>
    <lineage>
        <taxon>Bacteria</taxon>
        <taxon>Pseudomonadati</taxon>
        <taxon>Pseudomonadota</taxon>
        <taxon>Alphaproteobacteria</taxon>
        <taxon>Hyphomicrobiales</taxon>
        <taxon>Nitrobacteraceae</taxon>
        <taxon>Tardiphaga</taxon>
    </lineage>
</organism>
<evidence type="ECO:0000256" key="9">
    <source>
        <dbReference type="ARBA" id="ARBA00023170"/>
    </source>
</evidence>
<dbReference type="PANTHER" id="PTHR30069:SF41">
    <property type="entry name" value="HEME_HEMOPEXIN UTILIZATION PROTEIN C"/>
    <property type="match status" value="1"/>
</dbReference>
<dbReference type="Gene3D" id="2.170.130.10">
    <property type="entry name" value="TonB-dependent receptor, plug domain"/>
    <property type="match status" value="1"/>
</dbReference>
<dbReference type="PANTHER" id="PTHR30069">
    <property type="entry name" value="TONB-DEPENDENT OUTER MEMBRANE RECEPTOR"/>
    <property type="match status" value="1"/>
</dbReference>
<dbReference type="InterPro" id="IPR012910">
    <property type="entry name" value="Plug_dom"/>
</dbReference>
<evidence type="ECO:0000259" key="16">
    <source>
        <dbReference type="Pfam" id="PF07715"/>
    </source>
</evidence>
<evidence type="ECO:0000259" key="15">
    <source>
        <dbReference type="Pfam" id="PF00593"/>
    </source>
</evidence>
<dbReference type="CDD" id="cd01347">
    <property type="entry name" value="ligand_gated_channel"/>
    <property type="match status" value="1"/>
</dbReference>
<evidence type="ECO:0000256" key="12">
    <source>
        <dbReference type="RuleBase" id="RU003357"/>
    </source>
</evidence>
<feature type="chain" id="PRO_5007848027" evidence="14">
    <location>
        <begin position="31"/>
        <end position="793"/>
    </location>
</feature>
<evidence type="ECO:0000256" key="2">
    <source>
        <dbReference type="ARBA" id="ARBA00009810"/>
    </source>
</evidence>
<evidence type="ECO:0000256" key="8">
    <source>
        <dbReference type="ARBA" id="ARBA00023136"/>
    </source>
</evidence>
<sequence>MALGGMTTRALLLGVSIVSMGALVSETALAQAAAQAGDVQPQKPKPAKKKRVAAKPAAVPAQVANANAQASRTGQSLDEITVTASKTQERAIDALAPVSVVTQEQIQLQQPSRLSQLFYNVPGVWMQDRGDDPSTAINIRGLQDFGRVAVVVDGARQNYQRSGHNANGSFFLEPELIGGIDITRGPTANIYGSGAIGGVASFRTKDINDVLRPGERWGVDMSGSYGSNNARGMGSVFGGVRVDPTVDVFGGAVYRTQGNYKDGAGTEIGNTGNDIAAGLMKLTVRPADGHEIKFGGIFQDYQYSIGQMNRGGTTTAAPAAAIAGSSVYGSTAKTYTGTVTWKYSKPDDMLFDWNATLYGNRTDNDQVKTYNNRITAGSGTCTLANPGNNISGCVGDRRGYLLDTIGVDVNNTSRFDFGGWRNAVTYGFDVFNDKVSTFDSRGNSNITTPSGDRTVGGGFVQLKNNYSTWLEVISALRYDHYELNSSGTGVAGTTSSSGDRLSPKITVGVTPVAGFTPYVSYAEGYRAPSITETLIAGGHATGGGPTLFNCPDGTSGLFCFRPNPNLRAEVGKNKEVGVNLKYNGIFTAGDSFRAKFNFFRNDVDDYIDLVASTPVASPLTFMGFPIPGLFSQFYQYQNIASARIEGFEAETSYDAGDWFLGVGATLQRGKNTQTNVGLATIQPRKVTTTGGVRLLDRKLVISAQWASVGANTDIPVGYVPSTAYDLVNLYVAYQPTPDITLNFGVDNILNQYYRPYAIPGAGADGTTQNDVLWTAPGPGIVYKGGLKVHFGGA</sequence>